<sequence>MSYRAPEFTFPAPQHMVPAPGEYVPPPQFYDQGLSGEPFSQASGPSVDSDVDDVSTVRKRVHSESPEPARPAKRGRGRPPGSKNKPKTGAEPSKPRSKAPTQSRKNTTITSTAKTTQKSKTNQENIPPSPINLLDDSDDDTERTEDGKIHYWQPAEKTRAFEFILGPDADRRFEQHKVNPGHVYRRISERVFNGARNVNSIKSMYSRALETFAWIRAFTDFTGNGGGDGDCDGDAEAILNQKLVAARKSGLPLGDLKPATIDQWEKLGWTDLFMSRLGNSAKVARKVVRSSAAALSDLENDDDSDKEVDPMLRKRKPAAAVVTEPKHTPASAFRKQVGNSFSGLGDFMKIKAAAEEKKAAVLDARLAFDREKLDMEKTRGKVDIAEKILSMPGASDQARDAANAFLLTLFH</sequence>
<gene>
    <name evidence="2" type="ORF">B0H16DRAFT_967733</name>
</gene>
<dbReference type="Proteomes" id="UP001215598">
    <property type="component" value="Unassembled WGS sequence"/>
</dbReference>
<feature type="region of interest" description="Disordered" evidence="1">
    <location>
        <begin position="1"/>
        <end position="147"/>
    </location>
</feature>
<reference evidence="2" key="1">
    <citation type="submission" date="2023-03" db="EMBL/GenBank/DDBJ databases">
        <title>Massive genome expansion in bonnet fungi (Mycena s.s.) driven by repeated elements and novel gene families across ecological guilds.</title>
        <authorList>
            <consortium name="Lawrence Berkeley National Laboratory"/>
            <person name="Harder C.B."/>
            <person name="Miyauchi S."/>
            <person name="Viragh M."/>
            <person name="Kuo A."/>
            <person name="Thoen E."/>
            <person name="Andreopoulos B."/>
            <person name="Lu D."/>
            <person name="Skrede I."/>
            <person name="Drula E."/>
            <person name="Henrissat B."/>
            <person name="Morin E."/>
            <person name="Kohler A."/>
            <person name="Barry K."/>
            <person name="LaButti K."/>
            <person name="Morin E."/>
            <person name="Salamov A."/>
            <person name="Lipzen A."/>
            <person name="Mereny Z."/>
            <person name="Hegedus B."/>
            <person name="Baldrian P."/>
            <person name="Stursova M."/>
            <person name="Weitz H."/>
            <person name="Taylor A."/>
            <person name="Grigoriev I.V."/>
            <person name="Nagy L.G."/>
            <person name="Martin F."/>
            <person name="Kauserud H."/>
        </authorList>
    </citation>
    <scope>NUCLEOTIDE SEQUENCE</scope>
    <source>
        <strain evidence="2">CBHHK182m</strain>
    </source>
</reference>
<evidence type="ECO:0000313" key="3">
    <source>
        <dbReference type="Proteomes" id="UP001215598"/>
    </source>
</evidence>
<comment type="caution">
    <text evidence="2">The sequence shown here is derived from an EMBL/GenBank/DDBJ whole genome shotgun (WGS) entry which is preliminary data.</text>
</comment>
<name>A0AAD7ILR3_9AGAR</name>
<proteinExistence type="predicted"/>
<organism evidence="2 3">
    <name type="scientific">Mycena metata</name>
    <dbReference type="NCBI Taxonomy" id="1033252"/>
    <lineage>
        <taxon>Eukaryota</taxon>
        <taxon>Fungi</taxon>
        <taxon>Dikarya</taxon>
        <taxon>Basidiomycota</taxon>
        <taxon>Agaricomycotina</taxon>
        <taxon>Agaricomycetes</taxon>
        <taxon>Agaricomycetidae</taxon>
        <taxon>Agaricales</taxon>
        <taxon>Marasmiineae</taxon>
        <taxon>Mycenaceae</taxon>
        <taxon>Mycena</taxon>
    </lineage>
</organism>
<dbReference type="AlphaFoldDB" id="A0AAD7ILR3"/>
<dbReference type="EMBL" id="JARKIB010000081">
    <property type="protein sequence ID" value="KAJ7746035.1"/>
    <property type="molecule type" value="Genomic_DNA"/>
</dbReference>
<feature type="compositionally biased region" description="Low complexity" evidence="1">
    <location>
        <begin position="105"/>
        <end position="123"/>
    </location>
</feature>
<evidence type="ECO:0000313" key="2">
    <source>
        <dbReference type="EMBL" id="KAJ7746035.1"/>
    </source>
</evidence>
<evidence type="ECO:0000256" key="1">
    <source>
        <dbReference type="SAM" id="MobiDB-lite"/>
    </source>
</evidence>
<accession>A0AAD7ILR3</accession>
<keyword evidence="3" id="KW-1185">Reference proteome</keyword>
<protein>
    <submittedName>
        <fullName evidence="2">Uncharacterized protein</fullName>
    </submittedName>
</protein>